<evidence type="ECO:0000313" key="2">
    <source>
        <dbReference type="EMBL" id="RHJ89079.1"/>
    </source>
</evidence>
<sequence>MGKIKFAASEYCFPIWGSLAMEMAKEAGFDGMEITDGGGYLQPHPLNNRYVEYERLGLDLRREDSFPMTDEYVQNDYMEAAAKCGIELIGLKLHLLETQGFIKAPKETLAGRECIETIDKAIAAAKAMHIPVVTLSARGLFGVFQHEYAYEKLLYAAEAGEENGIKIYVTTEIAAEKQIARIDSLGRKVKLDFNTIDPELCDVGNPEEMIRKIGRDRVGQFRVKDLTADSEGFLTEETAGNALLGRGDSKFKACAEAIKEIGFEGWVLSDTAYYSSDLNPVGGDYETLLAKDVETLQHVFDRKGRNSYGKI</sequence>
<dbReference type="Proteomes" id="UP000284841">
    <property type="component" value="Unassembled WGS sequence"/>
</dbReference>
<dbReference type="Pfam" id="PF01261">
    <property type="entry name" value="AP_endonuc_2"/>
    <property type="match status" value="1"/>
</dbReference>
<proteinExistence type="predicted"/>
<protein>
    <recommendedName>
        <fullName evidence="1">Xylose isomerase-like TIM barrel domain-containing protein</fullName>
    </recommendedName>
</protein>
<evidence type="ECO:0000313" key="3">
    <source>
        <dbReference type="Proteomes" id="UP000284841"/>
    </source>
</evidence>
<feature type="domain" description="Xylose isomerase-like TIM barrel" evidence="1">
    <location>
        <begin position="23"/>
        <end position="275"/>
    </location>
</feature>
<dbReference type="Gene3D" id="3.20.20.150">
    <property type="entry name" value="Divalent-metal-dependent TIM barrel enzymes"/>
    <property type="match status" value="1"/>
</dbReference>
<keyword evidence="3" id="KW-1185">Reference proteome</keyword>
<dbReference type="SUPFAM" id="SSF51658">
    <property type="entry name" value="Xylose isomerase-like"/>
    <property type="match status" value="1"/>
</dbReference>
<organism evidence="2 3">
    <name type="scientific">Emergencia timonensis</name>
    <dbReference type="NCBI Taxonomy" id="1776384"/>
    <lineage>
        <taxon>Bacteria</taxon>
        <taxon>Bacillati</taxon>
        <taxon>Bacillota</taxon>
        <taxon>Clostridia</taxon>
        <taxon>Peptostreptococcales</taxon>
        <taxon>Anaerovoracaceae</taxon>
        <taxon>Emergencia</taxon>
    </lineage>
</organism>
<dbReference type="InterPro" id="IPR036237">
    <property type="entry name" value="Xyl_isomerase-like_sf"/>
</dbReference>
<dbReference type="AlphaFoldDB" id="A0A415E5T6"/>
<dbReference type="RefSeq" id="WP_118333140.1">
    <property type="nucleotide sequence ID" value="NZ_AP025567.1"/>
</dbReference>
<accession>A0A415E5T6</accession>
<evidence type="ECO:0000259" key="1">
    <source>
        <dbReference type="Pfam" id="PF01261"/>
    </source>
</evidence>
<dbReference type="OrthoDB" id="9801960at2"/>
<reference evidence="2 3" key="1">
    <citation type="submission" date="2018-08" db="EMBL/GenBank/DDBJ databases">
        <title>A genome reference for cultivated species of the human gut microbiota.</title>
        <authorList>
            <person name="Zou Y."/>
            <person name="Xue W."/>
            <person name="Luo G."/>
        </authorList>
    </citation>
    <scope>NUCLEOTIDE SEQUENCE [LARGE SCALE GENOMIC DNA]</scope>
    <source>
        <strain evidence="2 3">AM07-24</strain>
    </source>
</reference>
<comment type="caution">
    <text evidence="2">The sequence shown here is derived from an EMBL/GenBank/DDBJ whole genome shotgun (WGS) entry which is preliminary data.</text>
</comment>
<dbReference type="InterPro" id="IPR013022">
    <property type="entry name" value="Xyl_isomerase-like_TIM-brl"/>
</dbReference>
<name>A0A415E5T6_9FIRM</name>
<gene>
    <name evidence="2" type="ORF">DW099_00430</name>
</gene>
<dbReference type="STRING" id="1776384.GCA_900086585_02308"/>
<dbReference type="EMBL" id="QRMS01000001">
    <property type="protein sequence ID" value="RHJ89079.1"/>
    <property type="molecule type" value="Genomic_DNA"/>
</dbReference>